<comment type="caution">
    <text evidence="3">The sequence shown here is derived from an EMBL/GenBank/DDBJ whole genome shotgun (WGS) entry which is preliminary data.</text>
</comment>
<dbReference type="InterPro" id="IPR000873">
    <property type="entry name" value="AMP-dep_synth/lig_dom"/>
</dbReference>
<organism evidence="3 4">
    <name type="scientific">Alteromonas alba</name>
    <dbReference type="NCBI Taxonomy" id="2079529"/>
    <lineage>
        <taxon>Bacteria</taxon>
        <taxon>Pseudomonadati</taxon>
        <taxon>Pseudomonadota</taxon>
        <taxon>Gammaproteobacteria</taxon>
        <taxon>Alteromonadales</taxon>
        <taxon>Alteromonadaceae</taxon>
        <taxon>Alteromonas/Salinimonas group</taxon>
        <taxon>Alteromonas</taxon>
    </lineage>
</organism>
<evidence type="ECO:0000313" key="3">
    <source>
        <dbReference type="EMBL" id="PRO73102.1"/>
    </source>
</evidence>
<dbReference type="GO" id="GO:0016874">
    <property type="term" value="F:ligase activity"/>
    <property type="evidence" value="ECO:0007669"/>
    <property type="project" value="UniProtKB-KW"/>
</dbReference>
<dbReference type="Proteomes" id="UP000238949">
    <property type="component" value="Unassembled WGS sequence"/>
</dbReference>
<dbReference type="InterPro" id="IPR050237">
    <property type="entry name" value="ATP-dep_AMP-bd_enzyme"/>
</dbReference>
<accession>A0A2S9V9I4</accession>
<dbReference type="SUPFAM" id="SSF56801">
    <property type="entry name" value="Acetyl-CoA synthetase-like"/>
    <property type="match status" value="1"/>
</dbReference>
<sequence length="481" mass="51806">MILQNWQQWPARQALSWRSGSLTYAELNDRVSQVADWLASHFAERIALLADNSAEWITCDLACQRANKLLVPVPPYFSATQRQHLLAEAGIELIITDQPRLFSGGQPTSSPFNQLYATLWDNPMLPEVPVGTGKVTFTSGSTGNPKGVCLSNVSQARVAASLDAALKMPHVRHQCLLPLATLLENIAGVYAPLICGGTVVICGSDELGFSGARLTDPAAMLSAISKAQPQSLILVPELLLMLVTACSNGWQPPRSLTFIAVGGAHVPAGLITTAREVGLPVYQGYGLSECVSVNTLNLPGAESADSVGRSLGHNTLTVENGELVASGTIFLGYLNQPESFYPSKVKTGDLVSKKDGYYYVAGRKKNLIITSLGRNISPEWIESQLMAGGLFSQVLVVGEARPHCAALLVPRHKSVTAQMIEQYLAAVNKQLPDYARLQAWQTLPEIAADTGLFTANGKLKRDRAVSHFQSVIETMYAPEIV</sequence>
<proteinExistence type="predicted"/>
<dbReference type="OrthoDB" id="9803968at2"/>
<name>A0A2S9V9I4_9ALTE</name>
<evidence type="ECO:0000313" key="4">
    <source>
        <dbReference type="Proteomes" id="UP000238949"/>
    </source>
</evidence>
<dbReference type="InterPro" id="IPR020845">
    <property type="entry name" value="AMP-binding_CS"/>
</dbReference>
<reference evidence="4" key="1">
    <citation type="journal article" date="2020" name="Int. J. Syst. Evol. Microbiol.">
        <title>Alteromonas alba sp. nov., a marine bacterium isolated from the seawater of the West Pacific Ocean.</title>
        <authorList>
            <person name="Sun C."/>
            <person name="Wu Y.-H."/>
            <person name="Xamxidin M."/>
            <person name="Cheng H."/>
            <person name="Xu X.-W."/>
        </authorList>
    </citation>
    <scope>NUCLEOTIDE SEQUENCE [LARGE SCALE GENOMIC DNA]</scope>
    <source>
        <strain evidence="4">190</strain>
    </source>
</reference>
<feature type="domain" description="AMP-dependent synthetase/ligase" evidence="2">
    <location>
        <begin position="5"/>
        <end position="325"/>
    </location>
</feature>
<dbReference type="AlphaFoldDB" id="A0A2S9V9I4"/>
<dbReference type="Pfam" id="PF00501">
    <property type="entry name" value="AMP-binding"/>
    <property type="match status" value="1"/>
</dbReference>
<dbReference type="PROSITE" id="PS00455">
    <property type="entry name" value="AMP_BINDING"/>
    <property type="match status" value="1"/>
</dbReference>
<keyword evidence="1" id="KW-0436">Ligase</keyword>
<dbReference type="Pfam" id="PF23562">
    <property type="entry name" value="AMP-binding_C_3"/>
    <property type="match status" value="1"/>
</dbReference>
<dbReference type="PANTHER" id="PTHR43767:SF8">
    <property type="entry name" value="LONG-CHAIN-FATTY-ACID--COA LIGASE"/>
    <property type="match status" value="1"/>
</dbReference>
<protein>
    <submittedName>
        <fullName evidence="3">AMP-dependent synthetase</fullName>
    </submittedName>
</protein>
<gene>
    <name evidence="3" type="ORF">C6Y40_13430</name>
</gene>
<evidence type="ECO:0000259" key="2">
    <source>
        <dbReference type="Pfam" id="PF00501"/>
    </source>
</evidence>
<dbReference type="EMBL" id="PVNP01000146">
    <property type="protein sequence ID" value="PRO73102.1"/>
    <property type="molecule type" value="Genomic_DNA"/>
</dbReference>
<dbReference type="InterPro" id="IPR042099">
    <property type="entry name" value="ANL_N_sf"/>
</dbReference>
<dbReference type="Gene3D" id="3.40.50.12780">
    <property type="entry name" value="N-terminal domain of ligase-like"/>
    <property type="match status" value="1"/>
</dbReference>
<dbReference type="InterPro" id="IPR045851">
    <property type="entry name" value="AMP-bd_C_sf"/>
</dbReference>
<dbReference type="PANTHER" id="PTHR43767">
    <property type="entry name" value="LONG-CHAIN-FATTY-ACID--COA LIGASE"/>
    <property type="match status" value="1"/>
</dbReference>
<evidence type="ECO:0000256" key="1">
    <source>
        <dbReference type="ARBA" id="ARBA00022598"/>
    </source>
</evidence>
<keyword evidence="4" id="KW-1185">Reference proteome</keyword>
<dbReference type="Gene3D" id="3.30.300.30">
    <property type="match status" value="1"/>
</dbReference>
<dbReference type="RefSeq" id="WP_105935025.1">
    <property type="nucleotide sequence ID" value="NZ_PVNP01000146.1"/>
</dbReference>